<dbReference type="PANTHER" id="PTHR33392">
    <property type="entry name" value="POLYISOPRENYL-TEICHOIC ACID--PEPTIDOGLYCAN TEICHOIC ACID TRANSFERASE TAGU"/>
    <property type="match status" value="1"/>
</dbReference>
<dbReference type="Pfam" id="PF03816">
    <property type="entry name" value="LytR_cpsA_psr"/>
    <property type="match status" value="1"/>
</dbReference>
<dbReference type="GO" id="GO:0071555">
    <property type="term" value="P:cell wall organization"/>
    <property type="evidence" value="ECO:0007669"/>
    <property type="project" value="UniProtKB-KW"/>
</dbReference>
<gene>
    <name evidence="7" type="ORF">D3H55_04305</name>
</gene>
<evidence type="ECO:0000313" key="7">
    <source>
        <dbReference type="EMBL" id="RIW37271.1"/>
    </source>
</evidence>
<keyword evidence="4 5" id="KW-1133">Transmembrane helix</keyword>
<protein>
    <submittedName>
        <fullName evidence="7">LytR family transcriptional regulator</fullName>
    </submittedName>
</protein>
<dbReference type="InterPro" id="IPR004474">
    <property type="entry name" value="LytR_CpsA_psr"/>
</dbReference>
<sequence>MNEKDLEKSLNEFHNTDLSFTKEDRKKVFQKIEEEQMSKPTSFFRIFRQRTVPLMAMAVLLTLSIVLGYSLIGTETARNADQSEKLTAMEQGQFSSLLLSLINEDNMTDLNLLITYDNQKGSINMTSLPSELAVPFTSQGEELESRERLTHIFAYGNGGKSLKDAVSKALDLPIDYYAAVKSDEFEAMLNTIGETLYNLDENKILLSLDSEQIKLRKGTNYLDGHEAVALMSARSTSNEPSNDWNERDRLGLAEEVLKNTLTHLPPKSANAILQSTETNGDLSKIISDLASTKLNSLKTVLIAEKLDPVSIDSNYYLQFKEGAEEKIKDELISFD</sequence>
<keyword evidence="8" id="KW-1185">Reference proteome</keyword>
<evidence type="ECO:0000313" key="8">
    <source>
        <dbReference type="Proteomes" id="UP000265801"/>
    </source>
</evidence>
<evidence type="ECO:0000256" key="2">
    <source>
        <dbReference type="ARBA" id="ARBA00022692"/>
    </source>
</evidence>
<evidence type="ECO:0000256" key="5">
    <source>
        <dbReference type="SAM" id="Phobius"/>
    </source>
</evidence>
<keyword evidence="3" id="KW-0735">Signal-anchor</keyword>
<keyword evidence="2 5" id="KW-0812">Transmembrane</keyword>
<feature type="domain" description="Cell envelope-related transcriptional attenuator" evidence="6">
    <location>
        <begin position="108"/>
        <end position="243"/>
    </location>
</feature>
<dbReference type="AlphaFoldDB" id="A0A3A1R6X8"/>
<evidence type="ECO:0000256" key="3">
    <source>
        <dbReference type="ARBA" id="ARBA00022968"/>
    </source>
</evidence>
<accession>A0A3A1R6X8</accession>
<proteinExistence type="inferred from homology"/>
<dbReference type="OrthoDB" id="2720222at2"/>
<name>A0A3A1R6X8_9BACI</name>
<keyword evidence="5" id="KW-0472">Membrane</keyword>
<dbReference type="RefSeq" id="WP_119545689.1">
    <property type="nucleotide sequence ID" value="NZ_QXIR01000004.1"/>
</dbReference>
<evidence type="ECO:0000256" key="1">
    <source>
        <dbReference type="ARBA" id="ARBA00006068"/>
    </source>
</evidence>
<comment type="similarity">
    <text evidence="1">Belongs to the LytR/CpsA/Psr (LCP) family.</text>
</comment>
<reference evidence="7 8" key="1">
    <citation type="submission" date="2018-09" db="EMBL/GenBank/DDBJ databases">
        <title>Bacillus saliacetes sp. nov., isolated from Thai shrimp paste (Ka-pi).</title>
        <authorList>
            <person name="Daroonpunt R."/>
            <person name="Tanasupawat S."/>
            <person name="Yiamsombut S."/>
        </authorList>
    </citation>
    <scope>NUCLEOTIDE SEQUENCE [LARGE SCALE GENOMIC DNA]</scope>
    <source>
        <strain evidence="7 8">SKP7-4</strain>
    </source>
</reference>
<dbReference type="EMBL" id="QXIR01000004">
    <property type="protein sequence ID" value="RIW37271.1"/>
    <property type="molecule type" value="Genomic_DNA"/>
</dbReference>
<comment type="caution">
    <text evidence="7">The sequence shown here is derived from an EMBL/GenBank/DDBJ whole genome shotgun (WGS) entry which is preliminary data.</text>
</comment>
<organism evidence="7 8">
    <name type="scientific">Bacillus salacetis</name>
    <dbReference type="NCBI Taxonomy" id="2315464"/>
    <lineage>
        <taxon>Bacteria</taxon>
        <taxon>Bacillati</taxon>
        <taxon>Bacillota</taxon>
        <taxon>Bacilli</taxon>
        <taxon>Bacillales</taxon>
        <taxon>Bacillaceae</taxon>
        <taxon>Bacillus</taxon>
    </lineage>
</organism>
<evidence type="ECO:0000256" key="4">
    <source>
        <dbReference type="ARBA" id="ARBA00022989"/>
    </source>
</evidence>
<evidence type="ECO:0000259" key="6">
    <source>
        <dbReference type="Pfam" id="PF03816"/>
    </source>
</evidence>
<dbReference type="PANTHER" id="PTHR33392:SF6">
    <property type="entry name" value="POLYISOPRENYL-TEICHOIC ACID--PEPTIDOGLYCAN TEICHOIC ACID TRANSFERASE TAGU"/>
    <property type="match status" value="1"/>
</dbReference>
<feature type="transmembrane region" description="Helical" evidence="5">
    <location>
        <begin position="52"/>
        <end position="72"/>
    </location>
</feature>
<dbReference type="Proteomes" id="UP000265801">
    <property type="component" value="Unassembled WGS sequence"/>
</dbReference>
<dbReference type="InterPro" id="IPR050922">
    <property type="entry name" value="LytR/CpsA/Psr_CW_biosynth"/>
</dbReference>
<dbReference type="Gene3D" id="3.40.630.190">
    <property type="entry name" value="LCP protein"/>
    <property type="match status" value="1"/>
</dbReference>